<feature type="transmembrane region" description="Helical" evidence="5">
    <location>
        <begin position="297"/>
        <end position="318"/>
    </location>
</feature>
<feature type="transmembrane region" description="Helical" evidence="5">
    <location>
        <begin position="252"/>
        <end position="274"/>
    </location>
</feature>
<evidence type="ECO:0000259" key="6">
    <source>
        <dbReference type="Pfam" id="PF01490"/>
    </source>
</evidence>
<comment type="subcellular location">
    <subcellularLocation>
        <location evidence="1">Membrane</location>
        <topology evidence="1">Multi-pass membrane protein</topology>
    </subcellularLocation>
</comment>
<dbReference type="InterPro" id="IPR013057">
    <property type="entry name" value="AA_transpt_TM"/>
</dbReference>
<feature type="transmembrane region" description="Helical" evidence="5">
    <location>
        <begin position="407"/>
        <end position="430"/>
    </location>
</feature>
<dbReference type="GO" id="GO:0015179">
    <property type="term" value="F:L-amino acid transmembrane transporter activity"/>
    <property type="evidence" value="ECO:0007669"/>
    <property type="project" value="TreeGrafter"/>
</dbReference>
<evidence type="ECO:0000256" key="5">
    <source>
        <dbReference type="SAM" id="Phobius"/>
    </source>
</evidence>
<dbReference type="Pfam" id="PF01490">
    <property type="entry name" value="Aa_trans"/>
    <property type="match status" value="1"/>
</dbReference>
<evidence type="ECO:0000256" key="2">
    <source>
        <dbReference type="ARBA" id="ARBA00022692"/>
    </source>
</evidence>
<evidence type="ECO:0000313" key="7">
    <source>
        <dbReference type="EMBL" id="KAF4675624.1"/>
    </source>
</evidence>
<dbReference type="EMBL" id="JABANN010000012">
    <property type="protein sequence ID" value="KAF4675624.1"/>
    <property type="molecule type" value="Genomic_DNA"/>
</dbReference>
<evidence type="ECO:0000313" key="8">
    <source>
        <dbReference type="Proteomes" id="UP000572268"/>
    </source>
</evidence>
<feature type="transmembrane region" description="Helical" evidence="5">
    <location>
        <begin position="35"/>
        <end position="54"/>
    </location>
</feature>
<organism evidence="7 8">
    <name type="scientific">Perkinsus olseni</name>
    <name type="common">Perkinsus atlanticus</name>
    <dbReference type="NCBI Taxonomy" id="32597"/>
    <lineage>
        <taxon>Eukaryota</taxon>
        <taxon>Sar</taxon>
        <taxon>Alveolata</taxon>
        <taxon>Perkinsozoa</taxon>
        <taxon>Perkinsea</taxon>
        <taxon>Perkinsida</taxon>
        <taxon>Perkinsidae</taxon>
        <taxon>Perkinsus</taxon>
    </lineage>
</organism>
<evidence type="ECO:0000256" key="1">
    <source>
        <dbReference type="ARBA" id="ARBA00004141"/>
    </source>
</evidence>
<feature type="transmembrane region" description="Helical" evidence="5">
    <location>
        <begin position="173"/>
        <end position="194"/>
    </location>
</feature>
<name>A0A7J6MVT4_PEROL</name>
<proteinExistence type="predicted"/>
<sequence>MRELQLYGLSSCCHMTDDIKTTPADVSNASTGLGWMRAACTIVMGCVGVGILALPGTATRSGWLGSLIGLAFAAAVTFYNNILLWKTLHLAADGEHQVVRCYEEAVRATYGTAVSIYSGVVIHVSLASVCCAMLILMGSTSHAMTRVLDKRIWVLIWTAVGIPFSWIKEVKDVGLVAAVGVTSASAMVIIIIAASADKMLTDGIPEEIAVIPRGAIDFLSNLATYFFVFSFTVTSPTVCYHMIRPMDFPRTLIAAMIFIPLVYMSVMELGYAAYGQSLSEVDTIVDAISPPGQPLDVFGWLINIVILVVMLPHFLVLFTPTAKQIDVLCSNVGERRQWSASHTKIACLVGRNCLVILDGCIAIVVPKVSSLVSLIGAICVTQNSILFPIACYVKIKRQHQYPFPKWEVPLLVLLFVIGLMVIVIGLYGAVVHFGGSLNKFWGVGKSGRLDGIGFSSFCRGSIFPNQQIRPPSPRLRRLAALCHVFCAYK</sequence>
<keyword evidence="3 5" id="KW-1133">Transmembrane helix</keyword>
<evidence type="ECO:0000256" key="4">
    <source>
        <dbReference type="ARBA" id="ARBA00023136"/>
    </source>
</evidence>
<comment type="caution">
    <text evidence="7">The sequence shown here is derived from an EMBL/GenBank/DDBJ whole genome shotgun (WGS) entry which is preliminary data.</text>
</comment>
<gene>
    <name evidence="7" type="ORF">FOL46_000815</name>
</gene>
<keyword evidence="2 5" id="KW-0812">Transmembrane</keyword>
<dbReference type="GO" id="GO:0005774">
    <property type="term" value="C:vacuolar membrane"/>
    <property type="evidence" value="ECO:0007669"/>
    <property type="project" value="TreeGrafter"/>
</dbReference>
<feature type="transmembrane region" description="Helical" evidence="5">
    <location>
        <begin position="61"/>
        <end position="79"/>
    </location>
</feature>
<dbReference type="Proteomes" id="UP000572268">
    <property type="component" value="Unassembled WGS sequence"/>
</dbReference>
<feature type="transmembrane region" description="Helical" evidence="5">
    <location>
        <begin position="371"/>
        <end position="395"/>
    </location>
</feature>
<keyword evidence="4 5" id="KW-0472">Membrane</keyword>
<protein>
    <recommendedName>
        <fullName evidence="6">Amino acid transporter transmembrane domain-containing protein</fullName>
    </recommendedName>
</protein>
<accession>A0A7J6MVT4</accession>
<dbReference type="Gene3D" id="1.20.1740.10">
    <property type="entry name" value="Amino acid/polyamine transporter I"/>
    <property type="match status" value="1"/>
</dbReference>
<dbReference type="PANTHER" id="PTHR22950">
    <property type="entry name" value="AMINO ACID TRANSPORTER"/>
    <property type="match status" value="1"/>
</dbReference>
<dbReference type="PANTHER" id="PTHR22950:SF349">
    <property type="entry name" value="AMINO ACID TRANSPORTER TRANSMEMBRANE DOMAIN-CONTAINING PROTEIN"/>
    <property type="match status" value="1"/>
</dbReference>
<feature type="domain" description="Amino acid transporter transmembrane" evidence="6">
    <location>
        <begin position="33"/>
        <end position="430"/>
    </location>
</feature>
<dbReference type="AlphaFoldDB" id="A0A7J6MVT4"/>
<reference evidence="7 8" key="1">
    <citation type="submission" date="2020-04" db="EMBL/GenBank/DDBJ databases">
        <title>Perkinsus olseni comparative genomics.</title>
        <authorList>
            <person name="Bogema D.R."/>
        </authorList>
    </citation>
    <scope>NUCLEOTIDE SEQUENCE [LARGE SCALE GENOMIC DNA]</scope>
    <source>
        <strain evidence="7">ATCC PRA-31</strain>
    </source>
</reference>
<evidence type="ECO:0000256" key="3">
    <source>
        <dbReference type="ARBA" id="ARBA00022989"/>
    </source>
</evidence>
<feature type="transmembrane region" description="Helical" evidence="5">
    <location>
        <begin position="116"/>
        <end position="139"/>
    </location>
</feature>